<evidence type="ECO:0000256" key="4">
    <source>
        <dbReference type="ARBA" id="ARBA00022989"/>
    </source>
</evidence>
<dbReference type="GO" id="GO:0017038">
    <property type="term" value="P:protein import"/>
    <property type="evidence" value="ECO:0007669"/>
    <property type="project" value="TreeGrafter"/>
</dbReference>
<comment type="caution">
    <text evidence="9">The sequence shown here is derived from an EMBL/GenBank/DDBJ whole genome shotgun (WGS) entry which is preliminary data.</text>
</comment>
<gene>
    <name evidence="9" type="ORF">C9940_02175</name>
</gene>
<protein>
    <submittedName>
        <fullName evidence="9">Flagellar motor protein MotA</fullName>
    </submittedName>
</protein>
<comment type="similarity">
    <text evidence="6">Belongs to the exbB/tolQ family.</text>
</comment>
<feature type="transmembrane region" description="Helical" evidence="7">
    <location>
        <begin position="12"/>
        <end position="34"/>
    </location>
</feature>
<evidence type="ECO:0000256" key="7">
    <source>
        <dbReference type="SAM" id="Phobius"/>
    </source>
</evidence>
<dbReference type="EMBL" id="PYVN01000014">
    <property type="protein sequence ID" value="PTB86496.1"/>
    <property type="molecule type" value="Genomic_DNA"/>
</dbReference>
<comment type="subcellular location">
    <subcellularLocation>
        <location evidence="1">Cell membrane</location>
        <topology evidence="1">Multi-pass membrane protein</topology>
    </subcellularLocation>
    <subcellularLocation>
        <location evidence="6">Membrane</location>
        <topology evidence="6">Multi-pass membrane protein</topology>
    </subcellularLocation>
</comment>
<dbReference type="Pfam" id="PF01618">
    <property type="entry name" value="MotA_ExbB"/>
    <property type="match status" value="1"/>
</dbReference>
<dbReference type="AlphaFoldDB" id="A0A2T4CY50"/>
<feature type="transmembrane region" description="Helical" evidence="7">
    <location>
        <begin position="164"/>
        <end position="186"/>
    </location>
</feature>
<keyword evidence="6" id="KW-0653">Protein transport</keyword>
<keyword evidence="6" id="KW-0813">Transport</keyword>
<accession>A0A2T4CY50</accession>
<feature type="transmembrane region" description="Helical" evidence="7">
    <location>
        <begin position="117"/>
        <end position="140"/>
    </location>
</feature>
<dbReference type="PANTHER" id="PTHR30625">
    <property type="entry name" value="PROTEIN TOLQ"/>
    <property type="match status" value="1"/>
</dbReference>
<keyword evidence="3 7" id="KW-0812">Transmembrane</keyword>
<proteinExistence type="inferred from homology"/>
<keyword evidence="9" id="KW-0969">Cilium</keyword>
<dbReference type="InterPro" id="IPR002898">
    <property type="entry name" value="MotA_ExbB_proton_chnl"/>
</dbReference>
<keyword evidence="2" id="KW-1003">Cell membrane</keyword>
<keyword evidence="5 7" id="KW-0472">Membrane</keyword>
<organism evidence="9">
    <name type="scientific">Pseudidiomarina aestuarii</name>
    <dbReference type="NCBI Taxonomy" id="624146"/>
    <lineage>
        <taxon>Bacteria</taxon>
        <taxon>Pseudomonadati</taxon>
        <taxon>Pseudomonadota</taxon>
        <taxon>Gammaproteobacteria</taxon>
        <taxon>Alteromonadales</taxon>
        <taxon>Idiomarinaceae</taxon>
        <taxon>Pseudidiomarina</taxon>
    </lineage>
</organism>
<evidence type="ECO:0000256" key="6">
    <source>
        <dbReference type="RuleBase" id="RU004057"/>
    </source>
</evidence>
<name>A0A2T4CY50_9GAMM</name>
<dbReference type="InterPro" id="IPR050790">
    <property type="entry name" value="ExbB/TolQ_transport"/>
</dbReference>
<evidence type="ECO:0000256" key="5">
    <source>
        <dbReference type="ARBA" id="ARBA00023136"/>
    </source>
</evidence>
<dbReference type="PANTHER" id="PTHR30625:SF3">
    <property type="entry name" value="TOL-PAL SYSTEM PROTEIN TOLQ"/>
    <property type="match status" value="1"/>
</dbReference>
<evidence type="ECO:0000256" key="1">
    <source>
        <dbReference type="ARBA" id="ARBA00004651"/>
    </source>
</evidence>
<sequence length="228" mass="24605">MDSVPDIVDAVLIFLAFLSVLIWAVAITKFVVFYRNTGHDRHFLRQFSQIKHIDELPEIVASTKGRLSRVCQAGLAELASLQDMNSDGISPEDKRQILLHALRQQAHIEQTRMENGLSVLASVGSTAPFIGLFGTVWGIMNALKAISATGSASLDVVAGPIGEALIATAVGIATAVPAVLAYNYFLRKVRLSVATMDNFASAFQLLVLKSGGQFDEVNRAKNTDSGIY</sequence>
<reference evidence="9" key="1">
    <citation type="submission" date="2018-03" db="EMBL/GenBank/DDBJ databases">
        <title>Cross-interface Injection: A General Nanoliter Liquid Handling Method Applied to Single Cells Genome Amplification Automated Nanoliter Liquid Handling Applied to Single Cell Multiple Displacement Amplification.</title>
        <authorList>
            <person name="Yun J."/>
            <person name="Xu P."/>
            <person name="Xu J."/>
            <person name="Dai X."/>
            <person name="Wang Y."/>
            <person name="Zheng X."/>
            <person name="Cao C."/>
            <person name="Yi Q."/>
            <person name="Zhu Y."/>
            <person name="Wang L."/>
            <person name="Dong Z."/>
            <person name="Huang Y."/>
            <person name="Huang L."/>
            <person name="Du W."/>
        </authorList>
    </citation>
    <scope>NUCLEOTIDE SEQUENCE [LARGE SCALE GENOMIC DNA]</scope>
    <source>
        <strain evidence="9">Z-D3-2</strain>
    </source>
</reference>
<evidence type="ECO:0000259" key="8">
    <source>
        <dbReference type="Pfam" id="PF01618"/>
    </source>
</evidence>
<keyword evidence="9" id="KW-0966">Cell projection</keyword>
<feature type="domain" description="MotA/TolQ/ExbB proton channel" evidence="8">
    <location>
        <begin position="68"/>
        <end position="197"/>
    </location>
</feature>
<evidence type="ECO:0000256" key="3">
    <source>
        <dbReference type="ARBA" id="ARBA00022692"/>
    </source>
</evidence>
<evidence type="ECO:0000313" key="9">
    <source>
        <dbReference type="EMBL" id="PTB86496.1"/>
    </source>
</evidence>
<keyword evidence="4 7" id="KW-1133">Transmembrane helix</keyword>
<evidence type="ECO:0000256" key="2">
    <source>
        <dbReference type="ARBA" id="ARBA00022475"/>
    </source>
</evidence>
<keyword evidence="9" id="KW-0282">Flagellum</keyword>
<dbReference type="GO" id="GO:0005886">
    <property type="term" value="C:plasma membrane"/>
    <property type="evidence" value="ECO:0007669"/>
    <property type="project" value="UniProtKB-SubCell"/>
</dbReference>